<dbReference type="InterPro" id="IPR032836">
    <property type="entry name" value="DsrE2-like"/>
</dbReference>
<reference evidence="1 2" key="1">
    <citation type="submission" date="2016-11" db="EMBL/GenBank/DDBJ databases">
        <authorList>
            <person name="Jaros S."/>
            <person name="Januszkiewicz K."/>
            <person name="Wedrychowicz H."/>
        </authorList>
    </citation>
    <scope>NUCLEOTIDE SEQUENCE [LARGE SCALE GENOMIC DNA]</scope>
    <source>
        <strain evidence="1 2">DSM 13106</strain>
    </source>
</reference>
<gene>
    <name evidence="1" type="ORF">SAMN02745180_02553</name>
</gene>
<evidence type="ECO:0000313" key="2">
    <source>
        <dbReference type="Proteomes" id="UP000184389"/>
    </source>
</evidence>
<dbReference type="Gene3D" id="3.40.1260.10">
    <property type="entry name" value="DsrEFH-like"/>
    <property type="match status" value="1"/>
</dbReference>
<dbReference type="PANTHER" id="PTHR34655">
    <property type="entry name" value="CONSERVED WITHIN P. AEROPHILUM"/>
    <property type="match status" value="1"/>
</dbReference>
<sequence>MGKKMNILMFSGEYDKALAALILANTAKEMNMDVTMFFAFWGLCLVRDPNKMTDEDKTSYEKMFANFTPRGIEYLPLSKMNMGGIGKKMLKSMMNENDTPSLDKFLQGAINKGVNMYGCKLSVEVMGFSKEELLPEVKIITAEEYLKDAIESDMQLFI</sequence>
<protein>
    <submittedName>
        <fullName evidence="1">Peroxiredoxin family protein</fullName>
    </submittedName>
</protein>
<dbReference type="EMBL" id="FQXR01000017">
    <property type="protein sequence ID" value="SHI17015.1"/>
    <property type="molecule type" value="Genomic_DNA"/>
</dbReference>
<organism evidence="1 2">
    <name type="scientific">Sporanaerobacter acetigenes DSM 13106</name>
    <dbReference type="NCBI Taxonomy" id="1123281"/>
    <lineage>
        <taxon>Bacteria</taxon>
        <taxon>Bacillati</taxon>
        <taxon>Bacillota</taxon>
        <taxon>Tissierellia</taxon>
        <taxon>Tissierellales</taxon>
        <taxon>Sporanaerobacteraceae</taxon>
        <taxon>Sporanaerobacter</taxon>
    </lineage>
</organism>
<dbReference type="OrthoDB" id="9802028at2"/>
<dbReference type="Proteomes" id="UP000184389">
    <property type="component" value="Unassembled WGS sequence"/>
</dbReference>
<dbReference type="InterPro" id="IPR027396">
    <property type="entry name" value="DsrEFH-like"/>
</dbReference>
<keyword evidence="2" id="KW-1185">Reference proteome</keyword>
<accession>A0A1M5YYG8</accession>
<dbReference type="STRING" id="1123281.SAMN02745180_02553"/>
<dbReference type="RefSeq" id="WP_072745177.1">
    <property type="nucleotide sequence ID" value="NZ_FQXR01000017.1"/>
</dbReference>
<dbReference type="Pfam" id="PF13686">
    <property type="entry name" value="DrsE_2"/>
    <property type="match status" value="1"/>
</dbReference>
<proteinExistence type="predicted"/>
<evidence type="ECO:0000313" key="1">
    <source>
        <dbReference type="EMBL" id="SHI17015.1"/>
    </source>
</evidence>
<dbReference type="PANTHER" id="PTHR34655:SF2">
    <property type="entry name" value="PEROXIREDOXIN FAMILY PROTEIN"/>
    <property type="match status" value="1"/>
</dbReference>
<dbReference type="AlphaFoldDB" id="A0A1M5YYG8"/>
<dbReference type="SUPFAM" id="SSF75169">
    <property type="entry name" value="DsrEFH-like"/>
    <property type="match status" value="1"/>
</dbReference>
<name>A0A1M5YYG8_9FIRM</name>